<feature type="compositionally biased region" description="Basic and acidic residues" evidence="4">
    <location>
        <begin position="82"/>
        <end position="116"/>
    </location>
</feature>
<gene>
    <name evidence="6" type="ORF">HK097_011585</name>
</gene>
<dbReference type="GO" id="GO:0016787">
    <property type="term" value="F:hydrolase activity"/>
    <property type="evidence" value="ECO:0007669"/>
    <property type="project" value="UniProtKB-KW"/>
</dbReference>
<accession>A0AAD5S7M3</accession>
<proteinExistence type="predicted"/>
<keyword evidence="2" id="KW-0378">Hydrolase</keyword>
<feature type="domain" description="HIT" evidence="5">
    <location>
        <begin position="1"/>
        <end position="73"/>
    </location>
</feature>
<protein>
    <recommendedName>
        <fullName evidence="5">HIT domain-containing protein</fullName>
    </recommendedName>
</protein>
<dbReference type="PANTHER" id="PTHR46243:SF1">
    <property type="entry name" value="BIS(5'-ADENOSYL)-TRIPHOSPHATASE"/>
    <property type="match status" value="1"/>
</dbReference>
<feature type="region of interest" description="Disordered" evidence="4">
    <location>
        <begin position="82"/>
        <end position="123"/>
    </location>
</feature>
<dbReference type="InterPro" id="IPR036265">
    <property type="entry name" value="HIT-like_sf"/>
</dbReference>
<dbReference type="PANTHER" id="PTHR46243">
    <property type="entry name" value="BIS(5'-ADENOSYL)-TRIPHOSPHATASE"/>
    <property type="match status" value="1"/>
</dbReference>
<dbReference type="InterPro" id="IPR011146">
    <property type="entry name" value="HIT-like"/>
</dbReference>
<dbReference type="Pfam" id="PF01230">
    <property type="entry name" value="HIT"/>
    <property type="match status" value="1"/>
</dbReference>
<keyword evidence="1" id="KW-0547">Nucleotide-binding</keyword>
<dbReference type="GO" id="GO:0000166">
    <property type="term" value="F:nucleotide binding"/>
    <property type="evidence" value="ECO:0007669"/>
    <property type="project" value="UniProtKB-KW"/>
</dbReference>
<organism evidence="6 7">
    <name type="scientific">Rhizophlyctis rosea</name>
    <dbReference type="NCBI Taxonomy" id="64517"/>
    <lineage>
        <taxon>Eukaryota</taxon>
        <taxon>Fungi</taxon>
        <taxon>Fungi incertae sedis</taxon>
        <taxon>Chytridiomycota</taxon>
        <taxon>Chytridiomycota incertae sedis</taxon>
        <taxon>Chytridiomycetes</taxon>
        <taxon>Rhizophlyctidales</taxon>
        <taxon>Rhizophlyctidaceae</taxon>
        <taxon>Rhizophlyctis</taxon>
    </lineage>
</organism>
<evidence type="ECO:0000313" key="7">
    <source>
        <dbReference type="Proteomes" id="UP001212841"/>
    </source>
</evidence>
<dbReference type="PROSITE" id="PS00892">
    <property type="entry name" value="HIT_1"/>
    <property type="match status" value="1"/>
</dbReference>
<dbReference type="Gene3D" id="3.30.428.10">
    <property type="entry name" value="HIT-like"/>
    <property type="match status" value="1"/>
</dbReference>
<dbReference type="InterPro" id="IPR051884">
    <property type="entry name" value="Bis(5'-adenosyl)-TPase_reg"/>
</dbReference>
<dbReference type="EMBL" id="JADGJD010000973">
    <property type="protein sequence ID" value="KAJ3047377.1"/>
    <property type="molecule type" value="Genomic_DNA"/>
</dbReference>
<feature type="short sequence motif" description="Histidine triad motif" evidence="3">
    <location>
        <begin position="58"/>
        <end position="62"/>
    </location>
</feature>
<evidence type="ECO:0000259" key="5">
    <source>
        <dbReference type="PROSITE" id="PS51084"/>
    </source>
</evidence>
<evidence type="ECO:0000313" key="6">
    <source>
        <dbReference type="EMBL" id="KAJ3047377.1"/>
    </source>
</evidence>
<dbReference type="Proteomes" id="UP001212841">
    <property type="component" value="Unassembled WGS sequence"/>
</dbReference>
<dbReference type="InterPro" id="IPR019808">
    <property type="entry name" value="Histidine_triad_CS"/>
</dbReference>
<evidence type="ECO:0000256" key="3">
    <source>
        <dbReference type="PROSITE-ProRule" id="PRU00464"/>
    </source>
</evidence>
<keyword evidence="7" id="KW-1185">Reference proteome</keyword>
<dbReference type="PROSITE" id="PS51084">
    <property type="entry name" value="HIT_2"/>
    <property type="match status" value="1"/>
</dbReference>
<evidence type="ECO:0000256" key="4">
    <source>
        <dbReference type="SAM" id="MobiDB-lite"/>
    </source>
</evidence>
<dbReference type="AlphaFoldDB" id="A0AAD5S7M3"/>
<reference evidence="6" key="1">
    <citation type="submission" date="2020-05" db="EMBL/GenBank/DDBJ databases">
        <title>Phylogenomic resolution of chytrid fungi.</title>
        <authorList>
            <person name="Stajich J.E."/>
            <person name="Amses K."/>
            <person name="Simmons R."/>
            <person name="Seto K."/>
            <person name="Myers J."/>
            <person name="Bonds A."/>
            <person name="Quandt C.A."/>
            <person name="Barry K."/>
            <person name="Liu P."/>
            <person name="Grigoriev I."/>
            <person name="Longcore J.E."/>
            <person name="James T.Y."/>
        </authorList>
    </citation>
    <scope>NUCLEOTIDE SEQUENCE</scope>
    <source>
        <strain evidence="6">JEL0318</strain>
    </source>
</reference>
<dbReference type="SUPFAM" id="SSF54197">
    <property type="entry name" value="HIT-like"/>
    <property type="match status" value="1"/>
</dbReference>
<evidence type="ECO:0000256" key="2">
    <source>
        <dbReference type="ARBA" id="ARBA00022801"/>
    </source>
</evidence>
<sequence length="137" mass="15738">MVIPRRVVKRFSDLTLEEVSDMFISAQQIGGVIEKEFGGESLTITIQDGPASGQTVPHVHVHIIPRKRGDWADNDDIYPELDRKEKELGKELKDQHEPHKAVPRVDNEERKPRSQDEMAAESASLRKFFTQFEDIWS</sequence>
<name>A0AAD5S7M3_9FUNG</name>
<comment type="caution">
    <text evidence="6">The sequence shown here is derived from an EMBL/GenBank/DDBJ whole genome shotgun (WGS) entry which is preliminary data.</text>
</comment>
<dbReference type="FunFam" id="3.30.428.10:FF:000011">
    <property type="entry name" value="Fragile histidine triad"/>
    <property type="match status" value="1"/>
</dbReference>
<evidence type="ECO:0000256" key="1">
    <source>
        <dbReference type="ARBA" id="ARBA00022741"/>
    </source>
</evidence>